<comment type="caution">
    <text evidence="1">The sequence shown here is derived from an EMBL/GenBank/DDBJ whole genome shotgun (WGS) entry which is preliminary data.</text>
</comment>
<sequence>MAVRIIGRDPHSSLEFRATMYTGCVSSARAGSVHMRSDSDRLLSGHFQLDDDDVSIALLMISAISPISFWSPTTVDGAETRPGGRARLAPRGRASFVGTSGERDEIEAALTTIDQPPRALHRRAIAVFG</sequence>
<dbReference type="EMBL" id="QMEV01000006">
    <property type="protein sequence ID" value="RAV14948.1"/>
    <property type="molecule type" value="Genomic_DNA"/>
</dbReference>
<reference evidence="1 2" key="1">
    <citation type="submission" date="2018-06" db="EMBL/GenBank/DDBJ databases">
        <title>NTM in soil in Japan.</title>
        <authorList>
            <person name="Ohya K."/>
        </authorList>
    </citation>
    <scope>NUCLEOTIDE SEQUENCE [LARGE SCALE GENOMIC DNA]</scope>
    <source>
        <strain evidence="1 2">GF28</strain>
    </source>
</reference>
<accession>A0A329M5G9</accession>
<name>A0A329M5G9_9MYCO</name>
<evidence type="ECO:0000313" key="2">
    <source>
        <dbReference type="Proteomes" id="UP000250915"/>
    </source>
</evidence>
<proteinExistence type="predicted"/>
<evidence type="ECO:0000313" key="1">
    <source>
        <dbReference type="EMBL" id="RAV14948.1"/>
    </source>
</evidence>
<gene>
    <name evidence="1" type="ORF">DQP57_04825</name>
</gene>
<dbReference type="AlphaFoldDB" id="A0A329M5G9"/>
<protein>
    <submittedName>
        <fullName evidence="1">Uncharacterized protein</fullName>
    </submittedName>
</protein>
<organism evidence="1 2">
    <name type="scientific">Mycobacterium colombiense</name>
    <dbReference type="NCBI Taxonomy" id="339268"/>
    <lineage>
        <taxon>Bacteria</taxon>
        <taxon>Bacillati</taxon>
        <taxon>Actinomycetota</taxon>
        <taxon>Actinomycetes</taxon>
        <taxon>Mycobacteriales</taxon>
        <taxon>Mycobacteriaceae</taxon>
        <taxon>Mycobacterium</taxon>
        <taxon>Mycobacterium avium complex (MAC)</taxon>
    </lineage>
</organism>
<dbReference type="Proteomes" id="UP000250915">
    <property type="component" value="Unassembled WGS sequence"/>
</dbReference>